<dbReference type="EMBL" id="CP050831">
    <property type="protein sequence ID" value="QIU92756.1"/>
    <property type="molecule type" value="Genomic_DNA"/>
</dbReference>
<dbReference type="PANTHER" id="PTHR35149:SF1">
    <property type="entry name" value="DUF5655 DOMAIN-CONTAINING PROTEIN"/>
    <property type="match status" value="1"/>
</dbReference>
<feature type="domain" description="GmrSD restriction endonucleases N-terminal" evidence="1">
    <location>
        <begin position="20"/>
        <end position="245"/>
    </location>
</feature>
<organism evidence="2 3">
    <name type="scientific">Bacteroides faecium</name>
    <dbReference type="NCBI Taxonomy" id="2715212"/>
    <lineage>
        <taxon>Bacteria</taxon>
        <taxon>Pseudomonadati</taxon>
        <taxon>Bacteroidota</taxon>
        <taxon>Bacteroidia</taxon>
        <taxon>Bacteroidales</taxon>
        <taxon>Bacteroidaceae</taxon>
        <taxon>Bacteroides</taxon>
    </lineage>
</organism>
<evidence type="ECO:0000259" key="1">
    <source>
        <dbReference type="Pfam" id="PF03235"/>
    </source>
</evidence>
<evidence type="ECO:0000313" key="2">
    <source>
        <dbReference type="EMBL" id="QIU92756.1"/>
    </source>
</evidence>
<reference evidence="2 3" key="1">
    <citation type="submission" date="2020-03" db="EMBL/GenBank/DDBJ databases">
        <title>Genomic analysis of Bacteroides faecium CBA7301.</title>
        <authorList>
            <person name="Kim J."/>
            <person name="Roh S.W."/>
        </authorList>
    </citation>
    <scope>NUCLEOTIDE SEQUENCE [LARGE SCALE GENOMIC DNA]</scope>
    <source>
        <strain evidence="2 3">CBA7301</strain>
    </source>
</reference>
<accession>A0A6H0KH72</accession>
<dbReference type="Proteomes" id="UP000501780">
    <property type="component" value="Chromosome"/>
</dbReference>
<proteinExistence type="predicted"/>
<sequence length="679" mass="80818">MEILESINYLNLYALPELCNKNFFIPDYQRGYRWGETQIYQLLEDLYTFFYNMDAAGNFYCLQPIVVKKMNSSDIDKYRLDSTFDDNIWYEVIDGQQRLTTIRIILALETLLDEDKDKLFNICYQTRPLLGELFENLIKTKDENKKYTIHTESDARLDIDSWHILQAANLIIKWFQNDEQGNLPSISEFKGSFYEKFTNGKDKNKSVQVIWYELRDDSDPYEMFKRLNDKSISLNNAELIRALFLSDSAKYKCEDSLLNDFNEDIKPIVEKREQARKQSHIIEKWDIIESKLRNHRFWAFIKDDNSTEQYSCRIEYIFDLISKKDTKEKDPLFTYLKFERSLRTNEVRDLWSLWLKVETYFSILQAWFDDRYYYHKLGFLITELGASVLMELLAESSTSSKTVFKSIIDKKIKSVISDKRNPQRNIWAYSYDSDYDLLRKTLFLYNVESTLQRVCMDYFPFEEYKKVDWTLEHIHAQNSERLDQSDKSKWLEWLEENLKVLGRLQSRLVNDRQLSNLVSVLDDAKNVLNTSQKDKYTFARIVVLFDMVQAYFDQMAQEEGKPTEIHDISNMALLSGNINSSIGNSVFEVKRQKIMDEDAKGAYIPYCTRKVFLKYYNCKDENFMVQQNFYWSEKDRRNYLNDIKNILRVFIDTPCVAETVVIDGQNSLAMEKRTEECNE</sequence>
<dbReference type="KEGG" id="bfc:BacF7301_00665"/>
<dbReference type="RefSeq" id="WP_167959514.1">
    <property type="nucleotide sequence ID" value="NZ_CP050831.1"/>
</dbReference>
<name>A0A6H0KH72_9BACE</name>
<dbReference type="AlphaFoldDB" id="A0A6H0KH72"/>
<dbReference type="Pfam" id="PF03235">
    <property type="entry name" value="GmrSD_N"/>
    <property type="match status" value="1"/>
</dbReference>
<evidence type="ECO:0000313" key="3">
    <source>
        <dbReference type="Proteomes" id="UP000501780"/>
    </source>
</evidence>
<protein>
    <submittedName>
        <fullName evidence="2">DUF262 domain-containing protein</fullName>
    </submittedName>
</protein>
<keyword evidence="3" id="KW-1185">Reference proteome</keyword>
<gene>
    <name evidence="2" type="ORF">BacF7301_00665</name>
</gene>
<dbReference type="InterPro" id="IPR004919">
    <property type="entry name" value="GmrSD_N"/>
</dbReference>
<dbReference type="PANTHER" id="PTHR35149">
    <property type="entry name" value="SLL5132 PROTEIN"/>
    <property type="match status" value="1"/>
</dbReference>